<dbReference type="EMBL" id="BMJW01000001">
    <property type="protein sequence ID" value="GGG90683.1"/>
    <property type="molecule type" value="Genomic_DNA"/>
</dbReference>
<dbReference type="InterPro" id="IPR042177">
    <property type="entry name" value="Cell/Rod_1"/>
</dbReference>
<dbReference type="PANTHER" id="PTHR34138:SF1">
    <property type="entry name" value="CELL SHAPE-DETERMINING PROTEIN MREC"/>
    <property type="match status" value="1"/>
</dbReference>
<dbReference type="GO" id="GO:0005886">
    <property type="term" value="C:plasma membrane"/>
    <property type="evidence" value="ECO:0007669"/>
    <property type="project" value="TreeGrafter"/>
</dbReference>
<accession>A0A917HU47</accession>
<dbReference type="Gene3D" id="2.40.10.340">
    <property type="entry name" value="Rod shape-determining protein MreC, domain 1"/>
    <property type="match status" value="1"/>
</dbReference>
<dbReference type="AlphaFoldDB" id="A0A917HU47"/>
<keyword evidence="6" id="KW-0472">Membrane</keyword>
<dbReference type="InterPro" id="IPR042175">
    <property type="entry name" value="Cell/Rod_MreC_2"/>
</dbReference>
<dbReference type="Gene3D" id="2.40.10.350">
    <property type="entry name" value="Rod shape-determining protein MreC, domain 2"/>
    <property type="match status" value="1"/>
</dbReference>
<evidence type="ECO:0000256" key="1">
    <source>
        <dbReference type="ARBA" id="ARBA00009369"/>
    </source>
</evidence>
<comment type="similarity">
    <text evidence="1 5">Belongs to the MreC family.</text>
</comment>
<dbReference type="GO" id="GO:0008360">
    <property type="term" value="P:regulation of cell shape"/>
    <property type="evidence" value="ECO:0007669"/>
    <property type="project" value="UniProtKB-KW"/>
</dbReference>
<evidence type="ECO:0000313" key="9">
    <source>
        <dbReference type="Proteomes" id="UP000633278"/>
    </source>
</evidence>
<gene>
    <name evidence="8" type="primary">mreC</name>
    <name evidence="8" type="ORF">GCM10011416_03940</name>
</gene>
<name>A0A917HU47_9FLAO</name>
<keyword evidence="3 5" id="KW-0133">Cell shape</keyword>
<dbReference type="InterPro" id="IPR007221">
    <property type="entry name" value="MreC"/>
</dbReference>
<dbReference type="Pfam" id="PF04085">
    <property type="entry name" value="MreC"/>
    <property type="match status" value="1"/>
</dbReference>
<feature type="domain" description="Rod shape-determining protein MreC beta-barrel core" evidence="7">
    <location>
        <begin position="113"/>
        <end position="259"/>
    </location>
</feature>
<keyword evidence="9" id="KW-1185">Reference proteome</keyword>
<dbReference type="InterPro" id="IPR055342">
    <property type="entry name" value="MreC_beta-barrel_core"/>
</dbReference>
<dbReference type="RefSeq" id="WP_188597590.1">
    <property type="nucleotide sequence ID" value="NZ_BMJW01000001.1"/>
</dbReference>
<evidence type="ECO:0000313" key="8">
    <source>
        <dbReference type="EMBL" id="GGG90683.1"/>
    </source>
</evidence>
<evidence type="ECO:0000256" key="3">
    <source>
        <dbReference type="ARBA" id="ARBA00022960"/>
    </source>
</evidence>
<proteinExistence type="inferred from homology"/>
<feature type="transmembrane region" description="Helical" evidence="6">
    <location>
        <begin position="12"/>
        <end position="29"/>
    </location>
</feature>
<dbReference type="NCBIfam" id="NF010532">
    <property type="entry name" value="PRK13922.9-3"/>
    <property type="match status" value="1"/>
</dbReference>
<evidence type="ECO:0000256" key="6">
    <source>
        <dbReference type="SAM" id="Phobius"/>
    </source>
</evidence>
<keyword evidence="6" id="KW-1133">Transmembrane helix</keyword>
<sequence length="275" mass="31069">MQQIAYFIQKYKYFLFFVFLSAVALALTINNHDFHKSKFISSANSITGGLYEKSSKFSEYLHLKSENTELIEENTFLKNQIELIKARLDSTVDINIIDSVKYHQKYTYTTARVIKNDYHKQNNFLLINLGSSNGVLAEMAVTNSKGLIGITDQVSPKFARVQSILNSNSKINARLKNSFHFGTLIWNGKDYNKVQLIDIPRQANVKLGDTIITGGKSTIFPEGILIGTVKDISHSNTSSEIDIKLFNDMSNIGPVYVIKNLNKPEINTLENTENE</sequence>
<evidence type="ECO:0000256" key="4">
    <source>
        <dbReference type="ARBA" id="ARBA00032089"/>
    </source>
</evidence>
<evidence type="ECO:0000256" key="5">
    <source>
        <dbReference type="PIRNR" id="PIRNR038471"/>
    </source>
</evidence>
<reference evidence="8" key="1">
    <citation type="journal article" date="2014" name="Int. J. Syst. Evol. Microbiol.">
        <title>Complete genome sequence of Corynebacterium casei LMG S-19264T (=DSM 44701T), isolated from a smear-ripened cheese.</title>
        <authorList>
            <consortium name="US DOE Joint Genome Institute (JGI-PGF)"/>
            <person name="Walter F."/>
            <person name="Albersmeier A."/>
            <person name="Kalinowski J."/>
            <person name="Ruckert C."/>
        </authorList>
    </citation>
    <scope>NUCLEOTIDE SEQUENCE</scope>
    <source>
        <strain evidence="8">CGMCC 1.15763</strain>
    </source>
</reference>
<comment type="caution">
    <text evidence="8">The sequence shown here is derived from an EMBL/GenBank/DDBJ whole genome shotgun (WGS) entry which is preliminary data.</text>
</comment>
<dbReference type="PIRSF" id="PIRSF038471">
    <property type="entry name" value="MreC"/>
    <property type="match status" value="1"/>
</dbReference>
<dbReference type="Proteomes" id="UP000633278">
    <property type="component" value="Unassembled WGS sequence"/>
</dbReference>
<organism evidence="8 9">
    <name type="scientific">Polaribacter pacificus</name>
    <dbReference type="NCBI Taxonomy" id="1775173"/>
    <lineage>
        <taxon>Bacteria</taxon>
        <taxon>Pseudomonadati</taxon>
        <taxon>Bacteroidota</taxon>
        <taxon>Flavobacteriia</taxon>
        <taxon>Flavobacteriales</taxon>
        <taxon>Flavobacteriaceae</taxon>
    </lineage>
</organism>
<evidence type="ECO:0000259" key="7">
    <source>
        <dbReference type="Pfam" id="PF04085"/>
    </source>
</evidence>
<reference evidence="8" key="2">
    <citation type="submission" date="2020-09" db="EMBL/GenBank/DDBJ databases">
        <authorList>
            <person name="Sun Q."/>
            <person name="Zhou Y."/>
        </authorList>
    </citation>
    <scope>NUCLEOTIDE SEQUENCE</scope>
    <source>
        <strain evidence="8">CGMCC 1.15763</strain>
    </source>
</reference>
<protein>
    <recommendedName>
        <fullName evidence="2 5">Cell shape-determining protein MreC</fullName>
    </recommendedName>
    <alternativeName>
        <fullName evidence="4 5">Cell shape protein MreC</fullName>
    </alternativeName>
</protein>
<keyword evidence="6" id="KW-0812">Transmembrane</keyword>
<comment type="function">
    <text evidence="5">Involved in formation and maintenance of cell shape.</text>
</comment>
<evidence type="ECO:0000256" key="2">
    <source>
        <dbReference type="ARBA" id="ARBA00013855"/>
    </source>
</evidence>
<dbReference type="PANTHER" id="PTHR34138">
    <property type="entry name" value="CELL SHAPE-DETERMINING PROTEIN MREC"/>
    <property type="match status" value="1"/>
</dbReference>